<name>A0A6M5YA47_9BACT</name>
<dbReference type="RefSeq" id="WP_171740091.1">
    <property type="nucleotide sequence ID" value="NZ_CP053435.1"/>
</dbReference>
<evidence type="ECO:0000313" key="3">
    <source>
        <dbReference type="Proteomes" id="UP000502756"/>
    </source>
</evidence>
<accession>A0A6M5YA47</accession>
<organism evidence="2 3">
    <name type="scientific">Spirosoma taeanense</name>
    <dbReference type="NCBI Taxonomy" id="2735870"/>
    <lineage>
        <taxon>Bacteria</taxon>
        <taxon>Pseudomonadati</taxon>
        <taxon>Bacteroidota</taxon>
        <taxon>Cytophagia</taxon>
        <taxon>Cytophagales</taxon>
        <taxon>Cytophagaceae</taxon>
        <taxon>Spirosoma</taxon>
    </lineage>
</organism>
<dbReference type="KEGG" id="stae:HNV11_13105"/>
<gene>
    <name evidence="2" type="ORF">HNV11_13105</name>
</gene>
<evidence type="ECO:0000313" key="2">
    <source>
        <dbReference type="EMBL" id="QJW90246.1"/>
    </source>
</evidence>
<sequence length="78" mass="8561">MQIVIEVADTKADFVLELLESLPFVAIQANQSAPSQQQVDSNKSLSPKTARLLGTFPQLASQDDKQSRQQAILAKHAR</sequence>
<dbReference type="EMBL" id="CP053435">
    <property type="protein sequence ID" value="QJW90246.1"/>
    <property type="molecule type" value="Genomic_DNA"/>
</dbReference>
<feature type="region of interest" description="Disordered" evidence="1">
    <location>
        <begin position="56"/>
        <end position="78"/>
    </location>
</feature>
<dbReference type="AlphaFoldDB" id="A0A6M5YA47"/>
<dbReference type="Proteomes" id="UP000502756">
    <property type="component" value="Chromosome"/>
</dbReference>
<keyword evidence="3" id="KW-1185">Reference proteome</keyword>
<protein>
    <submittedName>
        <fullName evidence="2">Uncharacterized protein</fullName>
    </submittedName>
</protein>
<proteinExistence type="predicted"/>
<evidence type="ECO:0000256" key="1">
    <source>
        <dbReference type="SAM" id="MobiDB-lite"/>
    </source>
</evidence>
<reference evidence="2 3" key="1">
    <citation type="submission" date="2020-05" db="EMBL/GenBank/DDBJ databases">
        <title>Genome sequencing of Spirosoma sp. TS118.</title>
        <authorList>
            <person name="Lee J.-H."/>
            <person name="Jeong S."/>
            <person name="Zhao L."/>
            <person name="Jung J.-H."/>
            <person name="Kim M.-K."/>
            <person name="Lim S."/>
        </authorList>
    </citation>
    <scope>NUCLEOTIDE SEQUENCE [LARGE SCALE GENOMIC DNA]</scope>
    <source>
        <strain evidence="2 3">TS118</strain>
    </source>
</reference>